<evidence type="ECO:0000313" key="3">
    <source>
        <dbReference type="Proteomes" id="UP000516437"/>
    </source>
</evidence>
<keyword evidence="3" id="KW-1185">Reference proteome</keyword>
<gene>
    <name evidence="2" type="ORF">CJ030_MR1G004844</name>
</gene>
<evidence type="ECO:0000313" key="2">
    <source>
        <dbReference type="EMBL" id="KAB1226390.1"/>
    </source>
</evidence>
<organism evidence="2 3">
    <name type="scientific">Morella rubra</name>
    <name type="common">Chinese bayberry</name>
    <dbReference type="NCBI Taxonomy" id="262757"/>
    <lineage>
        <taxon>Eukaryota</taxon>
        <taxon>Viridiplantae</taxon>
        <taxon>Streptophyta</taxon>
        <taxon>Embryophyta</taxon>
        <taxon>Tracheophyta</taxon>
        <taxon>Spermatophyta</taxon>
        <taxon>Magnoliopsida</taxon>
        <taxon>eudicotyledons</taxon>
        <taxon>Gunneridae</taxon>
        <taxon>Pentapetalae</taxon>
        <taxon>rosids</taxon>
        <taxon>fabids</taxon>
        <taxon>Fagales</taxon>
        <taxon>Myricaceae</taxon>
        <taxon>Morella</taxon>
    </lineage>
</organism>
<protein>
    <submittedName>
        <fullName evidence="2">Uncharacterized protein</fullName>
    </submittedName>
</protein>
<dbReference type="AlphaFoldDB" id="A0A6A1WUH8"/>
<dbReference type="EMBL" id="RXIC02000019">
    <property type="protein sequence ID" value="KAB1226390.1"/>
    <property type="molecule type" value="Genomic_DNA"/>
</dbReference>
<reference evidence="2 3" key="1">
    <citation type="journal article" date="2019" name="Plant Biotechnol. J.">
        <title>The red bayberry genome and genetic basis of sex determination.</title>
        <authorList>
            <person name="Jia H.M."/>
            <person name="Jia H.J."/>
            <person name="Cai Q.L."/>
            <person name="Wang Y."/>
            <person name="Zhao H.B."/>
            <person name="Yang W.F."/>
            <person name="Wang G.Y."/>
            <person name="Li Y.H."/>
            <person name="Zhan D.L."/>
            <person name="Shen Y.T."/>
            <person name="Niu Q.F."/>
            <person name="Chang L."/>
            <person name="Qiu J."/>
            <person name="Zhao L."/>
            <person name="Xie H.B."/>
            <person name="Fu W.Y."/>
            <person name="Jin J."/>
            <person name="Li X.W."/>
            <person name="Jiao Y."/>
            <person name="Zhou C.C."/>
            <person name="Tu T."/>
            <person name="Chai C.Y."/>
            <person name="Gao J.L."/>
            <person name="Fan L.J."/>
            <person name="van de Weg E."/>
            <person name="Wang J.Y."/>
            <person name="Gao Z.S."/>
        </authorList>
    </citation>
    <scope>NUCLEOTIDE SEQUENCE [LARGE SCALE GENOMIC DNA]</scope>
    <source>
        <tissue evidence="2">Leaves</tissue>
    </source>
</reference>
<feature type="region of interest" description="Disordered" evidence="1">
    <location>
        <begin position="1"/>
        <end position="80"/>
    </location>
</feature>
<name>A0A6A1WUH8_9ROSI</name>
<accession>A0A6A1WUH8</accession>
<comment type="caution">
    <text evidence="2">The sequence shown here is derived from an EMBL/GenBank/DDBJ whole genome shotgun (WGS) entry which is preliminary data.</text>
</comment>
<proteinExistence type="predicted"/>
<sequence>MALGATTEDNVSQMGPLGSLIVMETQDPSVRSSEPELDSPVLQKGKEQLRQPKIIKRQPEPRPDGNPATPTVKNAALRGY</sequence>
<evidence type="ECO:0000256" key="1">
    <source>
        <dbReference type="SAM" id="MobiDB-lite"/>
    </source>
</evidence>
<dbReference type="Proteomes" id="UP000516437">
    <property type="component" value="Chromosome 1"/>
</dbReference>